<protein>
    <submittedName>
        <fullName evidence="7">Flippase</fullName>
    </submittedName>
</protein>
<feature type="transmembrane region" description="Helical" evidence="6">
    <location>
        <begin position="81"/>
        <end position="103"/>
    </location>
</feature>
<feature type="transmembrane region" description="Helical" evidence="6">
    <location>
        <begin position="324"/>
        <end position="346"/>
    </location>
</feature>
<sequence>MKVLKNFLYNLSYQILVLILPLITVPYVSNILGAKGVGDYAFTFANVQYFVLFGMVGVTLYGNRQIAYVRDNKEKLKNTFYSIYSVQVITMLISGGLFLLFAFTFTDEGYRNLYLVQGINILAALIDISWLFMGLEQFKKTVLRNTIVKLLSLASIFIFVKNIDDLVIYILILALSNLLGNLTFWLYVPKVIGIKNIRIKGLAGHLKASIALFIPQIAIQVYLLLSRTLLGVFTDTIQVGYYENSQKLVRMALTVATAIGTVMMPKIANTVASGDMDKVKYYIKNSFFFMNFISIPLTFGLLGIAKELSPWFFGKEFEGIEKLIIISCVIILAISWSNVFGTQLLVPLNKTKEFTLSVTAGAIVNLVFNLILLKRMGSIGACITIVLAEITVTSTEMYILRKFLDIKELIKSVIIFFPAAIIMFIIVRIIGVNMGAKILTTILQVSIGGLIYLLSVFILFRIYHKQNLVGYLKEMLKS</sequence>
<evidence type="ECO:0000313" key="8">
    <source>
        <dbReference type="Proteomes" id="UP000306888"/>
    </source>
</evidence>
<keyword evidence="2" id="KW-1003">Cell membrane</keyword>
<dbReference type="GO" id="GO:0005886">
    <property type="term" value="C:plasma membrane"/>
    <property type="evidence" value="ECO:0007669"/>
    <property type="project" value="UniProtKB-SubCell"/>
</dbReference>
<comment type="subcellular location">
    <subcellularLocation>
        <location evidence="1">Cell membrane</location>
        <topology evidence="1">Multi-pass membrane protein</topology>
    </subcellularLocation>
</comment>
<dbReference type="AlphaFoldDB" id="A0A4S2DJQ1"/>
<dbReference type="EMBL" id="SRYR01000003">
    <property type="protein sequence ID" value="TGY42447.1"/>
    <property type="molecule type" value="Genomic_DNA"/>
</dbReference>
<keyword evidence="5 6" id="KW-0472">Membrane</keyword>
<dbReference type="Pfam" id="PF01943">
    <property type="entry name" value="Polysacc_synt"/>
    <property type="match status" value="1"/>
</dbReference>
<feature type="transmembrane region" description="Helical" evidence="6">
    <location>
        <begin position="40"/>
        <end position="61"/>
    </location>
</feature>
<evidence type="ECO:0000256" key="3">
    <source>
        <dbReference type="ARBA" id="ARBA00022692"/>
    </source>
</evidence>
<keyword evidence="8" id="KW-1185">Reference proteome</keyword>
<feature type="transmembrane region" description="Helical" evidence="6">
    <location>
        <begin position="353"/>
        <end position="372"/>
    </location>
</feature>
<organism evidence="7 8">
    <name type="scientific">Clostridium sartagoforme</name>
    <dbReference type="NCBI Taxonomy" id="84031"/>
    <lineage>
        <taxon>Bacteria</taxon>
        <taxon>Bacillati</taxon>
        <taxon>Bacillota</taxon>
        <taxon>Clostridia</taxon>
        <taxon>Eubacteriales</taxon>
        <taxon>Clostridiaceae</taxon>
        <taxon>Clostridium</taxon>
    </lineage>
</organism>
<evidence type="ECO:0000256" key="2">
    <source>
        <dbReference type="ARBA" id="ARBA00022475"/>
    </source>
</evidence>
<feature type="transmembrane region" description="Helical" evidence="6">
    <location>
        <begin position="248"/>
        <end position="265"/>
    </location>
</feature>
<accession>A0A4S2DJQ1</accession>
<gene>
    <name evidence="7" type="ORF">E5347_09520</name>
</gene>
<dbReference type="Proteomes" id="UP000306888">
    <property type="component" value="Unassembled WGS sequence"/>
</dbReference>
<feature type="transmembrane region" description="Helical" evidence="6">
    <location>
        <begin position="208"/>
        <end position="225"/>
    </location>
</feature>
<feature type="transmembrane region" description="Helical" evidence="6">
    <location>
        <begin position="115"/>
        <end position="135"/>
    </location>
</feature>
<feature type="transmembrane region" description="Helical" evidence="6">
    <location>
        <begin position="166"/>
        <end position="188"/>
    </location>
</feature>
<evidence type="ECO:0000256" key="4">
    <source>
        <dbReference type="ARBA" id="ARBA00022989"/>
    </source>
</evidence>
<dbReference type="PANTHER" id="PTHR30250">
    <property type="entry name" value="PST FAMILY PREDICTED COLANIC ACID TRANSPORTER"/>
    <property type="match status" value="1"/>
</dbReference>
<evidence type="ECO:0000313" key="7">
    <source>
        <dbReference type="EMBL" id="TGY42447.1"/>
    </source>
</evidence>
<keyword evidence="4 6" id="KW-1133">Transmembrane helix</keyword>
<proteinExistence type="predicted"/>
<dbReference type="PANTHER" id="PTHR30250:SF11">
    <property type="entry name" value="O-ANTIGEN TRANSPORTER-RELATED"/>
    <property type="match status" value="1"/>
</dbReference>
<evidence type="ECO:0000256" key="5">
    <source>
        <dbReference type="ARBA" id="ARBA00023136"/>
    </source>
</evidence>
<name>A0A4S2DJQ1_9CLOT</name>
<dbReference type="OrthoDB" id="9815702at2"/>
<evidence type="ECO:0000256" key="1">
    <source>
        <dbReference type="ARBA" id="ARBA00004651"/>
    </source>
</evidence>
<reference evidence="7 8" key="1">
    <citation type="submission" date="2019-04" db="EMBL/GenBank/DDBJ databases">
        <title>Microbes associate with the intestines of laboratory mice.</title>
        <authorList>
            <person name="Navarre W."/>
            <person name="Wong E."/>
            <person name="Huang K."/>
            <person name="Tropini C."/>
            <person name="Ng K."/>
            <person name="Yu B."/>
        </authorList>
    </citation>
    <scope>NUCLEOTIDE SEQUENCE [LARGE SCALE GENOMIC DNA]</scope>
    <source>
        <strain evidence="7 8">NM50_B9-20</strain>
    </source>
</reference>
<dbReference type="InterPro" id="IPR050833">
    <property type="entry name" value="Poly_Biosynth_Transport"/>
</dbReference>
<keyword evidence="3 6" id="KW-0812">Transmembrane</keyword>
<evidence type="ECO:0000256" key="6">
    <source>
        <dbReference type="SAM" id="Phobius"/>
    </source>
</evidence>
<feature type="transmembrane region" description="Helical" evidence="6">
    <location>
        <begin position="378"/>
        <end position="400"/>
    </location>
</feature>
<feature type="transmembrane region" description="Helical" evidence="6">
    <location>
        <begin position="286"/>
        <end position="304"/>
    </location>
</feature>
<dbReference type="RefSeq" id="WP_136006781.1">
    <property type="nucleotide sequence ID" value="NZ_SRYR01000003.1"/>
</dbReference>
<dbReference type="InterPro" id="IPR002797">
    <property type="entry name" value="Polysacc_synth"/>
</dbReference>
<comment type="caution">
    <text evidence="7">The sequence shown here is derived from an EMBL/GenBank/DDBJ whole genome shotgun (WGS) entry which is preliminary data.</text>
</comment>
<feature type="transmembrane region" description="Helical" evidence="6">
    <location>
        <begin position="442"/>
        <end position="463"/>
    </location>
</feature>
<feature type="transmembrane region" description="Helical" evidence="6">
    <location>
        <begin position="142"/>
        <end position="160"/>
    </location>
</feature>
<feature type="transmembrane region" description="Helical" evidence="6">
    <location>
        <begin position="7"/>
        <end position="28"/>
    </location>
</feature>
<feature type="transmembrane region" description="Helical" evidence="6">
    <location>
        <begin position="412"/>
        <end position="430"/>
    </location>
</feature>